<dbReference type="InterPro" id="IPR028098">
    <property type="entry name" value="Glyco_trans_4-like_N"/>
</dbReference>
<evidence type="ECO:0000313" key="3">
    <source>
        <dbReference type="EMBL" id="MCX8531511.1"/>
    </source>
</evidence>
<dbReference type="InterPro" id="IPR001296">
    <property type="entry name" value="Glyco_trans_1"/>
</dbReference>
<dbReference type="Pfam" id="PF00534">
    <property type="entry name" value="Glycos_transf_1"/>
    <property type="match status" value="1"/>
</dbReference>
<accession>A0ABT3Y084</accession>
<dbReference type="PANTHER" id="PTHR12526:SF630">
    <property type="entry name" value="GLYCOSYLTRANSFERASE"/>
    <property type="match status" value="1"/>
</dbReference>
<reference evidence="3" key="1">
    <citation type="submission" date="2022-10" db="EMBL/GenBank/DDBJ databases">
        <title>Chryseobacterium sp. nov., a novel bacterial species.</title>
        <authorList>
            <person name="Cao Y."/>
        </authorList>
    </citation>
    <scope>NUCLEOTIDE SEQUENCE</scope>
    <source>
        <strain evidence="3">KC 927</strain>
    </source>
</reference>
<dbReference type="SUPFAM" id="SSF53756">
    <property type="entry name" value="UDP-Glycosyltransferase/glycogen phosphorylase"/>
    <property type="match status" value="1"/>
</dbReference>
<comment type="caution">
    <text evidence="3">The sequence shown here is derived from an EMBL/GenBank/DDBJ whole genome shotgun (WGS) entry which is preliminary data.</text>
</comment>
<dbReference type="PANTHER" id="PTHR12526">
    <property type="entry name" value="GLYCOSYLTRANSFERASE"/>
    <property type="match status" value="1"/>
</dbReference>
<keyword evidence="4" id="KW-1185">Reference proteome</keyword>
<feature type="domain" description="Glycosyltransferase subfamily 4-like N-terminal" evidence="2">
    <location>
        <begin position="25"/>
        <end position="146"/>
    </location>
</feature>
<proteinExistence type="predicted"/>
<feature type="domain" description="Glycosyl transferase family 1" evidence="1">
    <location>
        <begin position="192"/>
        <end position="360"/>
    </location>
</feature>
<dbReference type="Gene3D" id="3.40.50.2000">
    <property type="entry name" value="Glycogen Phosphorylase B"/>
    <property type="match status" value="2"/>
</dbReference>
<dbReference type="EMBL" id="JAOVZV010000002">
    <property type="protein sequence ID" value="MCX8531511.1"/>
    <property type="molecule type" value="Genomic_DNA"/>
</dbReference>
<dbReference type="Proteomes" id="UP001070176">
    <property type="component" value="Unassembled WGS sequence"/>
</dbReference>
<organism evidence="3 4">
    <name type="scientific">Chryseobacterium luquanense</name>
    <dbReference type="NCBI Taxonomy" id="2983766"/>
    <lineage>
        <taxon>Bacteria</taxon>
        <taxon>Pseudomonadati</taxon>
        <taxon>Bacteroidota</taxon>
        <taxon>Flavobacteriia</taxon>
        <taxon>Flavobacteriales</taxon>
        <taxon>Weeksellaceae</taxon>
        <taxon>Chryseobacterium group</taxon>
        <taxon>Chryseobacterium</taxon>
    </lineage>
</organism>
<dbReference type="CDD" id="cd03808">
    <property type="entry name" value="GT4_CapM-like"/>
    <property type="match status" value="1"/>
</dbReference>
<evidence type="ECO:0000259" key="2">
    <source>
        <dbReference type="Pfam" id="PF13477"/>
    </source>
</evidence>
<gene>
    <name evidence="3" type="ORF">OEA66_03970</name>
</gene>
<dbReference type="RefSeq" id="WP_267280160.1">
    <property type="nucleotide sequence ID" value="NZ_JAOVZV010000002.1"/>
</dbReference>
<sequence length="386" mass="43819">MAIRQKLIRTSTVPISLDILLKGQLSYLNNHYEVIAVSGKDDHMKNVEKREGVKIIDVKMSRSISPIKDFVSLVKLYRVFKEENPKIVHSITPKAGLLCMVAAFFARVPIRIHTFTGLIFPYKKGFFRLLLLNMDRVTCKFATHIIPEGQGVKNDLIVNKVTSKSLQIIANGNVNGIDIDYFNADLQTEGDKKHLKSQLNINEHDFIYIYIGRLVADKGINELVYAFTEISKQFTKCKLLLVGSYENDLNPLKPDVLKIIETHKNIIATGFVSDIRTYLSISDVFVFPSHREGFPNVVLQACAMNLPCIVTDISGSNEIISDEINGFIVEVNNKSQLKSRMLILYKDNSLLSKLKSDTRKDVITKYNQQLVWNSLLEYYKKAAQDV</sequence>
<name>A0ABT3Y084_9FLAO</name>
<evidence type="ECO:0000313" key="4">
    <source>
        <dbReference type="Proteomes" id="UP001070176"/>
    </source>
</evidence>
<dbReference type="Pfam" id="PF13477">
    <property type="entry name" value="Glyco_trans_4_2"/>
    <property type="match status" value="1"/>
</dbReference>
<protein>
    <submittedName>
        <fullName evidence="3">Glycosyltransferase family 4 protein</fullName>
    </submittedName>
</protein>
<evidence type="ECO:0000259" key="1">
    <source>
        <dbReference type="Pfam" id="PF00534"/>
    </source>
</evidence>